<name>A0A0P1B3R0_PLAHL</name>
<proteinExistence type="predicted"/>
<dbReference type="InterPro" id="IPR036533">
    <property type="entry name" value="BAG_dom_sf"/>
</dbReference>
<dbReference type="Gene3D" id="1.20.58.120">
    <property type="entry name" value="BAG domain"/>
    <property type="match status" value="1"/>
</dbReference>
<dbReference type="SMART" id="SM00264">
    <property type="entry name" value="BAG"/>
    <property type="match status" value="1"/>
</dbReference>
<dbReference type="GeneID" id="36401725"/>
<evidence type="ECO:0000313" key="4">
    <source>
        <dbReference type="Proteomes" id="UP000054928"/>
    </source>
</evidence>
<protein>
    <submittedName>
        <fullName evidence="3">BAG domain</fullName>
    </submittedName>
</protein>
<feature type="compositionally biased region" description="Acidic residues" evidence="1">
    <location>
        <begin position="165"/>
        <end position="204"/>
    </location>
</feature>
<feature type="region of interest" description="Disordered" evidence="1">
    <location>
        <begin position="165"/>
        <end position="230"/>
    </location>
</feature>
<dbReference type="Proteomes" id="UP000054928">
    <property type="component" value="Unassembled WGS sequence"/>
</dbReference>
<dbReference type="PROSITE" id="PS51035">
    <property type="entry name" value="BAG"/>
    <property type="match status" value="1"/>
</dbReference>
<evidence type="ECO:0000256" key="1">
    <source>
        <dbReference type="SAM" id="MobiDB-lite"/>
    </source>
</evidence>
<feature type="domain" description="BAG" evidence="2">
    <location>
        <begin position="71"/>
        <end position="121"/>
    </location>
</feature>
<dbReference type="RefSeq" id="XP_024585242.1">
    <property type="nucleotide sequence ID" value="XM_024719998.1"/>
</dbReference>
<dbReference type="InterPro" id="IPR003103">
    <property type="entry name" value="BAG_domain"/>
</dbReference>
<keyword evidence="4" id="KW-1185">Reference proteome</keyword>
<dbReference type="SUPFAM" id="SSF63491">
    <property type="entry name" value="BAG domain"/>
    <property type="match status" value="1"/>
</dbReference>
<dbReference type="Pfam" id="PF02179">
    <property type="entry name" value="BAG"/>
    <property type="match status" value="1"/>
</dbReference>
<evidence type="ECO:0000259" key="2">
    <source>
        <dbReference type="PROSITE" id="PS51035"/>
    </source>
</evidence>
<accession>A0A0P1B3R0</accession>
<dbReference type="GO" id="GO:0051087">
    <property type="term" value="F:protein-folding chaperone binding"/>
    <property type="evidence" value="ECO:0007669"/>
    <property type="project" value="InterPro"/>
</dbReference>
<evidence type="ECO:0000313" key="3">
    <source>
        <dbReference type="EMBL" id="CEG48873.1"/>
    </source>
</evidence>
<reference evidence="4" key="1">
    <citation type="submission" date="2014-09" db="EMBL/GenBank/DDBJ databases">
        <authorList>
            <person name="Sharma Rahul"/>
            <person name="Thines Marco"/>
        </authorList>
    </citation>
    <scope>NUCLEOTIDE SEQUENCE [LARGE SCALE GENOMIC DNA]</scope>
</reference>
<organism evidence="3 4">
    <name type="scientific">Plasmopara halstedii</name>
    <name type="common">Downy mildew of sunflower</name>
    <dbReference type="NCBI Taxonomy" id="4781"/>
    <lineage>
        <taxon>Eukaryota</taxon>
        <taxon>Sar</taxon>
        <taxon>Stramenopiles</taxon>
        <taxon>Oomycota</taxon>
        <taxon>Peronosporomycetes</taxon>
        <taxon>Peronosporales</taxon>
        <taxon>Peronosporaceae</taxon>
        <taxon>Plasmopara</taxon>
    </lineage>
</organism>
<dbReference type="OrthoDB" id="333905at2759"/>
<sequence>MEPEALNELKQLQTIEQKVKEVQEKLDTRLPTQYQNLTAMVCGVKWRLNTFKPHDTSATIKKIQLELGAFDYRVKEQSELLTRYLIELDGVLSFGNEDIKRARKELVLLAQRLLSKADKFKERSGSLKDFGDRTLNYLKGSLTESITPNDSGVESDDMHVKALFEENEMEDESESEAADVDTSDDEEMEQLSDDEVEDSGEPEAEDKRVYEEGEVISPEKSPRLEPIRGDSASNVDIDSLPVWRPYYQLQRRQDGIYLMARLNITNPKNVQVRCNTQDGVLRITGFRLPTQKDIVMSRLSGAPTFGRFEIIEHFPPNMLNMDEATQQLMEDGTLQIRLPYYVVQHPLFYRPASLFQPQDCFVW</sequence>
<dbReference type="AlphaFoldDB" id="A0A0P1B3R0"/>
<dbReference type="EMBL" id="CCYD01003042">
    <property type="protein sequence ID" value="CEG48873.1"/>
    <property type="molecule type" value="Genomic_DNA"/>
</dbReference>
<dbReference type="OMA" id="QIAGYKF"/>